<dbReference type="Proteomes" id="UP001500403">
    <property type="component" value="Unassembled WGS sequence"/>
</dbReference>
<evidence type="ECO:0000313" key="1">
    <source>
        <dbReference type="EMBL" id="GAA2939532.1"/>
    </source>
</evidence>
<protein>
    <submittedName>
        <fullName evidence="1">AMP-binding protein</fullName>
    </submittedName>
</protein>
<name>A0ABN3X714_9ACTN</name>
<keyword evidence="2" id="KW-1185">Reference proteome</keyword>
<proteinExistence type="predicted"/>
<dbReference type="RefSeq" id="WP_344494617.1">
    <property type="nucleotide sequence ID" value="NZ_BAAAUD010000026.1"/>
</dbReference>
<evidence type="ECO:0000313" key="2">
    <source>
        <dbReference type="Proteomes" id="UP001500403"/>
    </source>
</evidence>
<accession>A0ABN3X714</accession>
<dbReference type="Gene3D" id="3.40.50.12780">
    <property type="entry name" value="N-terminal domain of ligase-like"/>
    <property type="match status" value="1"/>
</dbReference>
<sequence>MTTTAALGGSPLLDAPLDDLPTADELVRAAVRWHFDPATGSPFWLRRAATLGFAPLTEVTGRADLARFPDVSVEWRTVPVEDLVPRGTVGRAGSARIYESGGTTGAPKRIVELGYWQRTADWTSVRLDLMGFPRGGNWLYLGPTGPHVAGRLFTTLARQRGGSCFTVDFDPRWVRRCAQEGRSEEVERYLAHLVDQARWVLESQQVQILWATPPVLSAMAADRALTQLIRDRVGGILWSGTSADPETLHLLEHEVFPGIPFAGIYGNTLMGVAPQRPGRPDDPSSCVFQPFHPHVLIDLLDPLTGAETHYGERGQVRLHHLSRDLFLPGIIERDLATRVRPAPGENGDGLADVRPLPSAGRPIVEGVY</sequence>
<reference evidence="1 2" key="1">
    <citation type="journal article" date="2019" name="Int. J. Syst. Evol. Microbiol.">
        <title>The Global Catalogue of Microorganisms (GCM) 10K type strain sequencing project: providing services to taxonomists for standard genome sequencing and annotation.</title>
        <authorList>
            <consortium name="The Broad Institute Genomics Platform"/>
            <consortium name="The Broad Institute Genome Sequencing Center for Infectious Disease"/>
            <person name="Wu L."/>
            <person name="Ma J."/>
        </authorList>
    </citation>
    <scope>NUCLEOTIDE SEQUENCE [LARGE SCALE GENOMIC DNA]</scope>
    <source>
        <strain evidence="1 2">JCM 9088</strain>
    </source>
</reference>
<gene>
    <name evidence="1" type="ORF">GCM10010446_26150</name>
</gene>
<dbReference type="EMBL" id="BAAAUD010000026">
    <property type="protein sequence ID" value="GAA2939532.1"/>
    <property type="molecule type" value="Genomic_DNA"/>
</dbReference>
<dbReference type="SUPFAM" id="SSF56801">
    <property type="entry name" value="Acetyl-CoA synthetase-like"/>
    <property type="match status" value="1"/>
</dbReference>
<comment type="caution">
    <text evidence="1">The sequence shown here is derived from an EMBL/GenBank/DDBJ whole genome shotgun (WGS) entry which is preliminary data.</text>
</comment>
<organism evidence="1 2">
    <name type="scientific">Streptomyces enissocaesilis</name>
    <dbReference type="NCBI Taxonomy" id="332589"/>
    <lineage>
        <taxon>Bacteria</taxon>
        <taxon>Bacillati</taxon>
        <taxon>Actinomycetota</taxon>
        <taxon>Actinomycetes</taxon>
        <taxon>Kitasatosporales</taxon>
        <taxon>Streptomycetaceae</taxon>
        <taxon>Streptomyces</taxon>
        <taxon>Streptomyces rochei group</taxon>
    </lineage>
</organism>
<dbReference type="InterPro" id="IPR042099">
    <property type="entry name" value="ANL_N_sf"/>
</dbReference>